<sequence>MGLTGMRERAVALGGRLELESEPGRGTLVRLRVPVAALLRQMPPRRGRRPGHAMTMGGTP</sequence>
<dbReference type="SUPFAM" id="SSF55874">
    <property type="entry name" value="ATPase domain of HSP90 chaperone/DNA topoisomerase II/histidine kinase"/>
    <property type="match status" value="1"/>
</dbReference>
<reference evidence="1 2" key="1">
    <citation type="submission" date="2019-10" db="EMBL/GenBank/DDBJ databases">
        <title>Rubrobacter sp nov SCSIO 52090 isolated from a deep-sea sediment in the South China Sea.</title>
        <authorList>
            <person name="Chen R.W."/>
        </authorList>
    </citation>
    <scope>NUCLEOTIDE SEQUENCE [LARGE SCALE GENOMIC DNA]</scope>
    <source>
        <strain evidence="1 2">SCSIO 52909</strain>
    </source>
</reference>
<dbReference type="AlphaFoldDB" id="A0A6G8Q6M6"/>
<evidence type="ECO:0000313" key="2">
    <source>
        <dbReference type="Proteomes" id="UP000501452"/>
    </source>
</evidence>
<organism evidence="1 2">
    <name type="scientific">Rubrobacter tropicus</name>
    <dbReference type="NCBI Taxonomy" id="2653851"/>
    <lineage>
        <taxon>Bacteria</taxon>
        <taxon>Bacillati</taxon>
        <taxon>Actinomycetota</taxon>
        <taxon>Rubrobacteria</taxon>
        <taxon>Rubrobacterales</taxon>
        <taxon>Rubrobacteraceae</taxon>
        <taxon>Rubrobacter</taxon>
    </lineage>
</organism>
<gene>
    <name evidence="1" type="ORF">GBA63_05105</name>
</gene>
<name>A0A6G8Q6M6_9ACTN</name>
<proteinExistence type="predicted"/>
<dbReference type="InterPro" id="IPR036890">
    <property type="entry name" value="HATPase_C_sf"/>
</dbReference>
<dbReference type="Gene3D" id="3.30.565.10">
    <property type="entry name" value="Histidine kinase-like ATPase, C-terminal domain"/>
    <property type="match status" value="1"/>
</dbReference>
<protein>
    <recommendedName>
        <fullName evidence="3">Histidine kinase/HSP90-like ATPase domain-containing protein</fullName>
    </recommendedName>
</protein>
<dbReference type="KEGG" id="rub:GBA63_05105"/>
<dbReference type="Proteomes" id="UP000501452">
    <property type="component" value="Chromosome"/>
</dbReference>
<dbReference type="EMBL" id="CP045119">
    <property type="protein sequence ID" value="QIN82089.1"/>
    <property type="molecule type" value="Genomic_DNA"/>
</dbReference>
<evidence type="ECO:0008006" key="3">
    <source>
        <dbReference type="Google" id="ProtNLM"/>
    </source>
</evidence>
<evidence type="ECO:0000313" key="1">
    <source>
        <dbReference type="EMBL" id="QIN82089.1"/>
    </source>
</evidence>
<keyword evidence="2" id="KW-1185">Reference proteome</keyword>
<accession>A0A6G8Q6M6</accession>